<name>A0A6N4XM41_9FLAO</name>
<accession>A0A6N4XM41</accession>
<organism evidence="1 2">
    <name type="scientific">Chryseobacterium fistulae</name>
    <dbReference type="NCBI Taxonomy" id="2675058"/>
    <lineage>
        <taxon>Bacteria</taxon>
        <taxon>Pseudomonadati</taxon>
        <taxon>Bacteroidota</taxon>
        <taxon>Flavobacteriia</taxon>
        <taxon>Flavobacteriales</taxon>
        <taxon>Weeksellaceae</taxon>
        <taxon>Chryseobacterium group</taxon>
        <taxon>Chryseobacterium</taxon>
    </lineage>
</organism>
<keyword evidence="2" id="KW-1185">Reference proteome</keyword>
<evidence type="ECO:0000313" key="1">
    <source>
        <dbReference type="EMBL" id="CAA7386948.1"/>
    </source>
</evidence>
<dbReference type="EMBL" id="CACVBY010000021">
    <property type="protein sequence ID" value="CAA7386948.1"/>
    <property type="molecule type" value="Genomic_DNA"/>
</dbReference>
<sequence length="148" mass="18245">MLQYQLIMKPRIPFRIGYQYDNWELNLITLSDRISENDLYCSYLWVGSKVKRFLSFTPHRTELIFYWDRLEVVILEFDKKSEYYYNSVNKTLIDKFPDFSCEVLPDTTIIHKFVTEKVSYWNIYYPLTKEINLIYFSNKFPYIKRIFY</sequence>
<proteinExistence type="predicted"/>
<protein>
    <submittedName>
        <fullName evidence="1">Uncharacterized protein</fullName>
    </submittedName>
</protein>
<gene>
    <name evidence="1" type="ORF">CHRY9393_01249</name>
</gene>
<reference evidence="1 2" key="1">
    <citation type="submission" date="2020-01" db="EMBL/GenBank/DDBJ databases">
        <authorList>
            <person name="Rodrigo-Torres L."/>
            <person name="Arahal R. D."/>
            <person name="Lucena T."/>
        </authorList>
    </citation>
    <scope>NUCLEOTIDE SEQUENCE [LARGE SCALE GENOMIC DNA]</scope>
    <source>
        <strain evidence="1 2">CECT 9393</strain>
    </source>
</reference>
<dbReference type="Proteomes" id="UP000445309">
    <property type="component" value="Unassembled WGS sequence"/>
</dbReference>
<evidence type="ECO:0000313" key="2">
    <source>
        <dbReference type="Proteomes" id="UP000445309"/>
    </source>
</evidence>
<dbReference type="AlphaFoldDB" id="A0A6N4XM41"/>